<feature type="domain" description="Amidohydrolase-related" evidence="2">
    <location>
        <begin position="44"/>
        <end position="316"/>
    </location>
</feature>
<dbReference type="SUPFAM" id="SSF51556">
    <property type="entry name" value="Metallo-dependent hydrolases"/>
    <property type="match status" value="1"/>
</dbReference>
<reference evidence="3 4" key="1">
    <citation type="submission" date="2024-09" db="EMBL/GenBank/DDBJ databases">
        <authorList>
            <person name="Sun Q."/>
            <person name="Mori K."/>
        </authorList>
    </citation>
    <scope>NUCLEOTIDE SEQUENCE [LARGE SCALE GENOMIC DNA]</scope>
    <source>
        <strain evidence="3 4">JCM 15389</strain>
    </source>
</reference>
<dbReference type="InterPro" id="IPR032465">
    <property type="entry name" value="ACMSD"/>
</dbReference>
<dbReference type="Gene3D" id="3.20.20.140">
    <property type="entry name" value="Metal-dependent hydrolases"/>
    <property type="match status" value="1"/>
</dbReference>
<dbReference type="EMBL" id="JBHLYQ010000038">
    <property type="protein sequence ID" value="MFC0081581.1"/>
    <property type="molecule type" value="Genomic_DNA"/>
</dbReference>
<comment type="caution">
    <text evidence="3">The sequence shown here is derived from an EMBL/GenBank/DDBJ whole genome shotgun (WGS) entry which is preliminary data.</text>
</comment>
<dbReference type="PANTHER" id="PTHR21240">
    <property type="entry name" value="2-AMINO-3-CARBOXYLMUCONATE-6-SEMIALDEHYDE DECARBOXYLASE"/>
    <property type="match status" value="1"/>
</dbReference>
<proteinExistence type="predicted"/>
<dbReference type="InterPro" id="IPR006680">
    <property type="entry name" value="Amidohydro-rel"/>
</dbReference>
<evidence type="ECO:0000313" key="4">
    <source>
        <dbReference type="Proteomes" id="UP001589788"/>
    </source>
</evidence>
<dbReference type="Pfam" id="PF04909">
    <property type="entry name" value="Amidohydro_2"/>
    <property type="match status" value="1"/>
</dbReference>
<dbReference type="Proteomes" id="UP001589788">
    <property type="component" value="Unassembled WGS sequence"/>
</dbReference>
<dbReference type="PANTHER" id="PTHR21240:SF30">
    <property type="entry name" value="AMIDOHYDROLASE-RELATED DOMAIN-CONTAINING PROTEIN-RELATED"/>
    <property type="match status" value="1"/>
</dbReference>
<evidence type="ECO:0000256" key="1">
    <source>
        <dbReference type="ARBA" id="ARBA00023239"/>
    </source>
</evidence>
<keyword evidence="4" id="KW-1185">Reference proteome</keyword>
<accession>A0ABV6C417</accession>
<evidence type="ECO:0000313" key="3">
    <source>
        <dbReference type="EMBL" id="MFC0081581.1"/>
    </source>
</evidence>
<organism evidence="3 4">
    <name type="scientific">Aciditerrimonas ferrireducens</name>
    <dbReference type="NCBI Taxonomy" id="667306"/>
    <lineage>
        <taxon>Bacteria</taxon>
        <taxon>Bacillati</taxon>
        <taxon>Actinomycetota</taxon>
        <taxon>Acidimicrobiia</taxon>
        <taxon>Acidimicrobiales</taxon>
        <taxon>Acidimicrobiaceae</taxon>
        <taxon>Aciditerrimonas</taxon>
    </lineage>
</organism>
<sequence>MRVVALEEHFTTPELGAPRAGVAGRGEEVAARLLDVGEGRLEAMDAAGIDLQVLSSTAPATQHLPPAASVDASRRLNDQLAEVVAAHPDRFAGFASLPTPAPEEAGKELVRCVEELGFVGAMVHGHTQGRFLDDPGFAPILAAAEDLGVPLYLHPTLPPPAVRDAYYAGLPEAVAATLAGPGWGWHAETALHVLRMVVGGVFDRHPRLQLIVGHMGENLPFSLARADATLSPVATHLARRVADYVHEHLWVTMSAYFTLPPFECARSVIGIDRMLFSVDYPFADPLAGRRFLDGLPVPPADREKLAHGNAERLLRLPLPTDPPLARQGPA</sequence>
<dbReference type="RefSeq" id="WP_377788867.1">
    <property type="nucleotide sequence ID" value="NZ_JBHLYQ010000038.1"/>
</dbReference>
<gene>
    <name evidence="3" type="ORF">ACFFRE_05395</name>
</gene>
<protein>
    <submittedName>
        <fullName evidence="3">Amidohydrolase family protein</fullName>
    </submittedName>
</protein>
<keyword evidence="1" id="KW-0456">Lyase</keyword>
<name>A0ABV6C417_9ACTN</name>
<dbReference type="InterPro" id="IPR032466">
    <property type="entry name" value="Metal_Hydrolase"/>
</dbReference>
<evidence type="ECO:0000259" key="2">
    <source>
        <dbReference type="Pfam" id="PF04909"/>
    </source>
</evidence>